<reference evidence="5 6" key="1">
    <citation type="submission" date="2016-10" db="EMBL/GenBank/DDBJ databases">
        <authorList>
            <person name="de Groot N.N."/>
        </authorList>
    </citation>
    <scope>NUCLEOTIDE SEQUENCE [LARGE SCALE GENOMIC DNA]</scope>
    <source>
        <strain evidence="5 6">CGMCC 1.5070</strain>
    </source>
</reference>
<comment type="similarity">
    <text evidence="2">Belongs to the bacterial solute-binding protein 2 family.</text>
</comment>
<evidence type="ECO:0000259" key="4">
    <source>
        <dbReference type="Pfam" id="PF13407"/>
    </source>
</evidence>
<dbReference type="Pfam" id="PF13407">
    <property type="entry name" value="Peripla_BP_4"/>
    <property type="match status" value="1"/>
</dbReference>
<evidence type="ECO:0000256" key="3">
    <source>
        <dbReference type="ARBA" id="ARBA00022729"/>
    </source>
</evidence>
<gene>
    <name evidence="5" type="ORF">SAMN05216180_0559</name>
</gene>
<protein>
    <submittedName>
        <fullName evidence="5">Monosaccharide ABC transporter substrate-binding protein, CUT2 family</fullName>
    </submittedName>
</protein>
<sequence>MTPKKLYQFLAVLFIFLLQTLALVGILQDKNHAQASYAISVIVRGQSGDNWLGIRQGINQAAHDLHANITFITLSEENSLLEQKALIQREVAGGAQAIVLSAASSTGLVRSVEEAATQVPIVCIESSIHSNAILSYISANNYEMGVKLAENIITSGIPNGKVLLVGGDEACSSILERRRGLLSVLKAKKIHIKEVNKMDALLCSNLQAYNFDAVVTLDSIWLENTAKLFQKNHIQGQNLFGIGATNQIAYYMEQNIICATVVQNEFSIGYLGVEKAVDAINRRRIDKIVTVEYRIISKDNMYDTENQRLLFPFGG</sequence>
<dbReference type="InterPro" id="IPR028082">
    <property type="entry name" value="Peripla_BP_I"/>
</dbReference>
<dbReference type="PANTHER" id="PTHR46847">
    <property type="entry name" value="D-ALLOSE-BINDING PERIPLASMIC PROTEIN-RELATED"/>
    <property type="match status" value="1"/>
</dbReference>
<dbReference type="RefSeq" id="WP_092751409.1">
    <property type="nucleotide sequence ID" value="NZ_FOCG01000001.1"/>
</dbReference>
<dbReference type="AlphaFoldDB" id="A0A1H7ZB74"/>
<evidence type="ECO:0000256" key="1">
    <source>
        <dbReference type="ARBA" id="ARBA00004196"/>
    </source>
</evidence>
<dbReference type="STRING" id="474960.SAMN05216180_0559"/>
<dbReference type="GO" id="GO:0030246">
    <property type="term" value="F:carbohydrate binding"/>
    <property type="evidence" value="ECO:0007669"/>
    <property type="project" value="UniProtKB-ARBA"/>
</dbReference>
<proteinExistence type="inferred from homology"/>
<feature type="domain" description="Periplasmic binding protein" evidence="4">
    <location>
        <begin position="40"/>
        <end position="281"/>
    </location>
</feature>
<comment type="subcellular location">
    <subcellularLocation>
        <location evidence="1">Cell envelope</location>
    </subcellularLocation>
</comment>
<dbReference type="InterPro" id="IPR025997">
    <property type="entry name" value="SBP_2_dom"/>
</dbReference>
<dbReference type="PANTHER" id="PTHR46847:SF1">
    <property type="entry name" value="D-ALLOSE-BINDING PERIPLASMIC PROTEIN-RELATED"/>
    <property type="match status" value="1"/>
</dbReference>
<dbReference type="EMBL" id="FOCG01000001">
    <property type="protein sequence ID" value="SEM55670.1"/>
    <property type="molecule type" value="Genomic_DNA"/>
</dbReference>
<organism evidence="5 6">
    <name type="scientific">Hydrogenoanaerobacterium saccharovorans</name>
    <dbReference type="NCBI Taxonomy" id="474960"/>
    <lineage>
        <taxon>Bacteria</taxon>
        <taxon>Bacillati</taxon>
        <taxon>Bacillota</taxon>
        <taxon>Clostridia</taxon>
        <taxon>Eubacteriales</taxon>
        <taxon>Oscillospiraceae</taxon>
        <taxon>Hydrogenoanaerobacterium</taxon>
    </lineage>
</organism>
<dbReference type="SUPFAM" id="SSF53822">
    <property type="entry name" value="Periplasmic binding protein-like I"/>
    <property type="match status" value="1"/>
</dbReference>
<keyword evidence="6" id="KW-1185">Reference proteome</keyword>
<name>A0A1H7ZB74_9FIRM</name>
<dbReference type="Proteomes" id="UP000199158">
    <property type="component" value="Unassembled WGS sequence"/>
</dbReference>
<dbReference type="OrthoDB" id="2065670at2"/>
<keyword evidence="3" id="KW-0732">Signal</keyword>
<evidence type="ECO:0000256" key="2">
    <source>
        <dbReference type="ARBA" id="ARBA00007639"/>
    </source>
</evidence>
<dbReference type="GO" id="GO:0030313">
    <property type="term" value="C:cell envelope"/>
    <property type="evidence" value="ECO:0007669"/>
    <property type="project" value="UniProtKB-SubCell"/>
</dbReference>
<evidence type="ECO:0000313" key="6">
    <source>
        <dbReference type="Proteomes" id="UP000199158"/>
    </source>
</evidence>
<evidence type="ECO:0000313" key="5">
    <source>
        <dbReference type="EMBL" id="SEM55670.1"/>
    </source>
</evidence>
<accession>A0A1H7ZB74</accession>
<dbReference type="Gene3D" id="3.40.50.2300">
    <property type="match status" value="2"/>
</dbReference>